<evidence type="ECO:0000256" key="5">
    <source>
        <dbReference type="ARBA" id="ARBA00022833"/>
    </source>
</evidence>
<organism evidence="7 10">
    <name type="scientific">Leptospira langatensis</name>
    <dbReference type="NCBI Taxonomy" id="2484983"/>
    <lineage>
        <taxon>Bacteria</taxon>
        <taxon>Pseudomonadati</taxon>
        <taxon>Spirochaetota</taxon>
        <taxon>Spirochaetia</taxon>
        <taxon>Leptospirales</taxon>
        <taxon>Leptospiraceae</taxon>
        <taxon>Leptospira</taxon>
    </lineage>
</organism>
<keyword evidence="3" id="KW-0479">Metal-binding</keyword>
<comment type="cofactor">
    <cofactor evidence="1">
        <name>Zn(2+)</name>
        <dbReference type="ChEBI" id="CHEBI:29105"/>
    </cofactor>
</comment>
<dbReference type="SMART" id="SM00849">
    <property type="entry name" value="Lactamase_B"/>
    <property type="match status" value="1"/>
</dbReference>
<evidence type="ECO:0000313" key="8">
    <source>
        <dbReference type="EMBL" id="TGL42410.1"/>
    </source>
</evidence>
<dbReference type="EMBL" id="RQER01000004">
    <property type="protein sequence ID" value="TGK03236.1"/>
    <property type="molecule type" value="Genomic_DNA"/>
</dbReference>
<evidence type="ECO:0000313" key="10">
    <source>
        <dbReference type="Proteomes" id="UP000297946"/>
    </source>
</evidence>
<dbReference type="AlphaFoldDB" id="A0A5F1ZVC6"/>
<dbReference type="Proteomes" id="UP000297273">
    <property type="component" value="Unassembled WGS sequence"/>
</dbReference>
<dbReference type="GO" id="GO:0016787">
    <property type="term" value="F:hydrolase activity"/>
    <property type="evidence" value="ECO:0007669"/>
    <property type="project" value="UniProtKB-KW"/>
</dbReference>
<proteinExistence type="inferred from homology"/>
<keyword evidence="5" id="KW-0862">Zinc</keyword>
<reference evidence="9 10" key="2">
    <citation type="journal article" date="2019" name="PLoS Negl. Trop. Dis.">
        <title>Revisiting the worldwide diversity of Leptospira species in the environment.</title>
        <authorList>
            <person name="Vincent A.T."/>
            <person name="Schiettekatte O."/>
            <person name="Bourhy P."/>
            <person name="Veyrier F.J."/>
            <person name="Picardeau M."/>
        </authorList>
    </citation>
    <scope>NUCLEOTIDE SEQUENCE [LARGE SCALE GENOMIC DNA]</scope>
    <source>
        <strain evidence="9">201702690</strain>
        <strain evidence="7 10">SSW18</strain>
    </source>
</reference>
<dbReference type="GO" id="GO:0046872">
    <property type="term" value="F:metal ion binding"/>
    <property type="evidence" value="ECO:0007669"/>
    <property type="project" value="UniProtKB-KW"/>
</dbReference>
<evidence type="ECO:0000256" key="1">
    <source>
        <dbReference type="ARBA" id="ARBA00001947"/>
    </source>
</evidence>
<dbReference type="OrthoDB" id="9802897at2"/>
<protein>
    <submittedName>
        <fullName evidence="7">MBL fold metallo-hydrolase</fullName>
    </submittedName>
</protein>
<dbReference type="PANTHER" id="PTHR42978">
    <property type="entry name" value="QUORUM-QUENCHING LACTONASE YTNP-RELATED-RELATED"/>
    <property type="match status" value="1"/>
</dbReference>
<evidence type="ECO:0000259" key="6">
    <source>
        <dbReference type="SMART" id="SM00849"/>
    </source>
</evidence>
<feature type="domain" description="Metallo-beta-lactamase" evidence="6">
    <location>
        <begin position="13"/>
        <end position="208"/>
    </location>
</feature>
<dbReference type="PANTHER" id="PTHR42978:SF7">
    <property type="entry name" value="METALLO-HYDROLASE RV2300C-RELATED"/>
    <property type="match status" value="1"/>
</dbReference>
<gene>
    <name evidence="7" type="ORF">EHO57_06820</name>
    <name evidence="8" type="ORF">EHQ53_05985</name>
</gene>
<dbReference type="Pfam" id="PF00753">
    <property type="entry name" value="Lactamase_B"/>
    <property type="match status" value="1"/>
</dbReference>
<evidence type="ECO:0000256" key="3">
    <source>
        <dbReference type="ARBA" id="ARBA00022723"/>
    </source>
</evidence>
<dbReference type="EMBL" id="RQGC01000004">
    <property type="protein sequence ID" value="TGL42410.1"/>
    <property type="molecule type" value="Genomic_DNA"/>
</dbReference>
<comment type="caution">
    <text evidence="7">The sequence shown here is derived from an EMBL/GenBank/DDBJ whole genome shotgun (WGS) entry which is preliminary data.</text>
</comment>
<keyword evidence="4 7" id="KW-0378">Hydrolase</keyword>
<comment type="similarity">
    <text evidence="2">Belongs to the metallo-beta-lactamase superfamily.</text>
</comment>
<sequence length="227" mass="25746">MEQGAEEGESEISLLFYLVKLGKKHILIDTGISSKETAKRFQVRDWTSPEKLLSSIGILPSSIEDIVLTHYHFDHAGGLDLFPNAKVYVQSHDWNTLKKSNWFSNQERKLSLKERYKKVQFLDSSIELIPNFRILLTGGHTAGSVAIEWSIRPGKRFLITGDECYWIDPCKKGIGLPKEAAFSVRNNKEFLDYVEVLSSQGSTILTMHDPQVLSEGKEVLPGIFKLY</sequence>
<dbReference type="SUPFAM" id="SSF56281">
    <property type="entry name" value="Metallo-hydrolase/oxidoreductase"/>
    <property type="match status" value="1"/>
</dbReference>
<keyword evidence="9" id="KW-1185">Reference proteome</keyword>
<reference evidence="8" key="1">
    <citation type="submission" date="2018-10" db="EMBL/GenBank/DDBJ databases">
        <authorList>
            <person name="Vincent A.T."/>
            <person name="Schiettekatte O."/>
            <person name="Bourhy P."/>
            <person name="Veyrier F.J."/>
            <person name="Picardeau M."/>
        </authorList>
    </citation>
    <scope>NUCLEOTIDE SEQUENCE</scope>
    <source>
        <strain evidence="8">201702690</strain>
    </source>
</reference>
<evidence type="ECO:0000256" key="2">
    <source>
        <dbReference type="ARBA" id="ARBA00007749"/>
    </source>
</evidence>
<evidence type="ECO:0000313" key="7">
    <source>
        <dbReference type="EMBL" id="TGK03236.1"/>
    </source>
</evidence>
<evidence type="ECO:0000313" key="9">
    <source>
        <dbReference type="Proteomes" id="UP000297273"/>
    </source>
</evidence>
<accession>A0A5F1ZVC6</accession>
<dbReference type="Gene3D" id="3.60.15.10">
    <property type="entry name" value="Ribonuclease Z/Hydroxyacylglutathione hydrolase-like"/>
    <property type="match status" value="1"/>
</dbReference>
<dbReference type="InterPro" id="IPR036866">
    <property type="entry name" value="RibonucZ/Hydroxyglut_hydro"/>
</dbReference>
<dbReference type="InterPro" id="IPR001279">
    <property type="entry name" value="Metallo-B-lactamas"/>
</dbReference>
<dbReference type="Proteomes" id="UP000297946">
    <property type="component" value="Unassembled WGS sequence"/>
</dbReference>
<name>A0A5F1ZVC6_9LEPT</name>
<evidence type="ECO:0000256" key="4">
    <source>
        <dbReference type="ARBA" id="ARBA00022801"/>
    </source>
</evidence>
<dbReference type="InterPro" id="IPR051013">
    <property type="entry name" value="MBL_superfamily_lactonases"/>
</dbReference>